<accession>A0ABQ8J1D8</accession>
<name>A0ABQ8J1D8_DERPT</name>
<dbReference type="EMBL" id="NJHN03000095">
    <property type="protein sequence ID" value="KAH9416337.1"/>
    <property type="molecule type" value="Genomic_DNA"/>
</dbReference>
<protein>
    <submittedName>
        <fullName evidence="1">Uncharacterized protein</fullName>
    </submittedName>
</protein>
<reference evidence="1 2" key="2">
    <citation type="journal article" date="2022" name="Mol. Biol. Evol.">
        <title>Comparative Genomics Reveals Insights into the Divergent Evolution of Astigmatic Mites and Household Pest Adaptations.</title>
        <authorList>
            <person name="Xiong Q."/>
            <person name="Wan A.T."/>
            <person name="Liu X."/>
            <person name="Fung C.S."/>
            <person name="Xiao X."/>
            <person name="Malainual N."/>
            <person name="Hou J."/>
            <person name="Wang L."/>
            <person name="Wang M."/>
            <person name="Yang K.Y."/>
            <person name="Cui Y."/>
            <person name="Leung E.L."/>
            <person name="Nong W."/>
            <person name="Shin S.K."/>
            <person name="Au S.W."/>
            <person name="Jeong K.Y."/>
            <person name="Chew F.T."/>
            <person name="Hui J.H."/>
            <person name="Leung T.F."/>
            <person name="Tungtrongchitr A."/>
            <person name="Zhong N."/>
            <person name="Liu Z."/>
            <person name="Tsui S.K."/>
        </authorList>
    </citation>
    <scope>NUCLEOTIDE SEQUENCE [LARGE SCALE GENOMIC DNA]</scope>
    <source>
        <strain evidence="1">Derp</strain>
    </source>
</reference>
<comment type="caution">
    <text evidence="1">The sequence shown here is derived from an EMBL/GenBank/DDBJ whole genome shotgun (WGS) entry which is preliminary data.</text>
</comment>
<reference evidence="1 2" key="1">
    <citation type="journal article" date="2018" name="J. Allergy Clin. Immunol.">
        <title>High-quality assembly of Dermatophagoides pteronyssinus genome and transcriptome reveals a wide range of novel allergens.</title>
        <authorList>
            <person name="Liu X.Y."/>
            <person name="Yang K.Y."/>
            <person name="Wang M.Q."/>
            <person name="Kwok J.S."/>
            <person name="Zeng X."/>
            <person name="Yang Z."/>
            <person name="Xiao X.J."/>
            <person name="Lau C.P."/>
            <person name="Li Y."/>
            <person name="Huang Z.M."/>
            <person name="Ba J.G."/>
            <person name="Yim A.K."/>
            <person name="Ouyang C.Y."/>
            <person name="Ngai S.M."/>
            <person name="Chan T.F."/>
            <person name="Leung E.L."/>
            <person name="Liu L."/>
            <person name="Liu Z.G."/>
            <person name="Tsui S.K."/>
        </authorList>
    </citation>
    <scope>NUCLEOTIDE SEQUENCE [LARGE SCALE GENOMIC DNA]</scope>
    <source>
        <strain evidence="1">Derp</strain>
    </source>
</reference>
<organism evidence="1 2">
    <name type="scientific">Dermatophagoides pteronyssinus</name>
    <name type="common">European house dust mite</name>
    <dbReference type="NCBI Taxonomy" id="6956"/>
    <lineage>
        <taxon>Eukaryota</taxon>
        <taxon>Metazoa</taxon>
        <taxon>Ecdysozoa</taxon>
        <taxon>Arthropoda</taxon>
        <taxon>Chelicerata</taxon>
        <taxon>Arachnida</taxon>
        <taxon>Acari</taxon>
        <taxon>Acariformes</taxon>
        <taxon>Sarcoptiformes</taxon>
        <taxon>Astigmata</taxon>
        <taxon>Psoroptidia</taxon>
        <taxon>Analgoidea</taxon>
        <taxon>Pyroglyphidae</taxon>
        <taxon>Dermatophagoidinae</taxon>
        <taxon>Dermatophagoides</taxon>
    </lineage>
</organism>
<gene>
    <name evidence="1" type="ORF">DERP_000842</name>
</gene>
<sequence>MNHHMVNHIFCDFCCRRIPLCPSFSLALFNIPSRNCRVELLSIEPRSTLIRVIFNLAKLSPTVFTAFVI</sequence>
<evidence type="ECO:0000313" key="2">
    <source>
        <dbReference type="Proteomes" id="UP000887458"/>
    </source>
</evidence>
<dbReference type="Proteomes" id="UP000887458">
    <property type="component" value="Unassembled WGS sequence"/>
</dbReference>
<evidence type="ECO:0000313" key="1">
    <source>
        <dbReference type="EMBL" id="KAH9416337.1"/>
    </source>
</evidence>
<proteinExistence type="predicted"/>
<keyword evidence="2" id="KW-1185">Reference proteome</keyword>